<dbReference type="GO" id="GO:0003743">
    <property type="term" value="F:translation initiation factor activity"/>
    <property type="evidence" value="ECO:0007669"/>
    <property type="project" value="UniProtKB-KW"/>
</dbReference>
<dbReference type="GO" id="GO:0000340">
    <property type="term" value="F:RNA 7-methylguanosine cap binding"/>
    <property type="evidence" value="ECO:0007669"/>
    <property type="project" value="TreeGrafter"/>
</dbReference>
<sequence length="217" mass="25903">MMMNVNNNEVKVNEEDEEDEEAVHNRINRPMTLHPLRYTWVFWHYRRSKRTNNNSNNNNKNWMDCQRALAELDTLESFWHFFVQLQSPSIARINQDYALFKHGIEPMWEDPHNVNGGQWIFVIQKSHPNYRYLVDNVWDEIVLALICSIFSPSIMDLICGVVFSMRISCFTKISVWLSDYRAVKELLILGHELKRLTNFDDCIIFRRNGDMKVKFIL</sequence>
<organism evidence="8 9">
    <name type="scientific">Blomia tropicalis</name>
    <name type="common">Mite</name>
    <dbReference type="NCBI Taxonomy" id="40697"/>
    <lineage>
        <taxon>Eukaryota</taxon>
        <taxon>Metazoa</taxon>
        <taxon>Ecdysozoa</taxon>
        <taxon>Arthropoda</taxon>
        <taxon>Chelicerata</taxon>
        <taxon>Arachnida</taxon>
        <taxon>Acari</taxon>
        <taxon>Acariformes</taxon>
        <taxon>Sarcoptiformes</taxon>
        <taxon>Astigmata</taxon>
        <taxon>Glycyphagoidea</taxon>
        <taxon>Echimyopodidae</taxon>
        <taxon>Blomia</taxon>
    </lineage>
</organism>
<dbReference type="GO" id="GO:0016281">
    <property type="term" value="C:eukaryotic translation initiation factor 4F complex"/>
    <property type="evidence" value="ECO:0007669"/>
    <property type="project" value="TreeGrafter"/>
</dbReference>
<keyword evidence="5 6" id="KW-0648">Protein biosynthesis</keyword>
<feature type="transmembrane region" description="Helical" evidence="7">
    <location>
        <begin position="141"/>
        <end position="163"/>
    </location>
</feature>
<comment type="similarity">
    <text evidence="1 6">Belongs to the eukaryotic initiation factor 4E family.</text>
</comment>
<accession>A0A9Q0RRD3</accession>
<dbReference type="AlphaFoldDB" id="A0A9Q0RRD3"/>
<dbReference type="Pfam" id="PF01652">
    <property type="entry name" value="IF4E"/>
    <property type="match status" value="1"/>
</dbReference>
<name>A0A9Q0RRD3_BLOTA</name>
<gene>
    <name evidence="8" type="ORF">RDWZM_002186</name>
</gene>
<keyword evidence="7" id="KW-0472">Membrane</keyword>
<dbReference type="InterPro" id="IPR023398">
    <property type="entry name" value="TIF_eIF4e-like"/>
</dbReference>
<evidence type="ECO:0000256" key="4">
    <source>
        <dbReference type="ARBA" id="ARBA00022884"/>
    </source>
</evidence>
<evidence type="ECO:0000256" key="5">
    <source>
        <dbReference type="ARBA" id="ARBA00022917"/>
    </source>
</evidence>
<evidence type="ECO:0000313" key="8">
    <source>
        <dbReference type="EMBL" id="KAJ6223641.1"/>
    </source>
</evidence>
<dbReference type="OMA" id="TETCSID"/>
<evidence type="ECO:0000256" key="2">
    <source>
        <dbReference type="ARBA" id="ARBA00022540"/>
    </source>
</evidence>
<keyword evidence="7" id="KW-0812">Transmembrane</keyword>
<dbReference type="Gene3D" id="3.30.760.10">
    <property type="entry name" value="RNA Cap, Translation Initiation Factor Eif4e"/>
    <property type="match status" value="1"/>
</dbReference>
<keyword evidence="2 6" id="KW-0396">Initiation factor</keyword>
<dbReference type="GO" id="GO:0006417">
    <property type="term" value="P:regulation of translation"/>
    <property type="evidence" value="ECO:0007669"/>
    <property type="project" value="UniProtKB-KW"/>
</dbReference>
<keyword evidence="7" id="KW-1133">Transmembrane helix</keyword>
<keyword evidence="3" id="KW-0810">Translation regulation</keyword>
<keyword evidence="4 6" id="KW-0694">RNA-binding</keyword>
<protein>
    <submittedName>
        <fullName evidence="8">Uncharacterized protein</fullName>
    </submittedName>
</protein>
<comment type="caution">
    <text evidence="8">The sequence shown here is derived from an EMBL/GenBank/DDBJ whole genome shotgun (WGS) entry which is preliminary data.</text>
</comment>
<evidence type="ECO:0000256" key="1">
    <source>
        <dbReference type="ARBA" id="ARBA00009860"/>
    </source>
</evidence>
<evidence type="ECO:0000313" key="9">
    <source>
        <dbReference type="Proteomes" id="UP001142055"/>
    </source>
</evidence>
<keyword evidence="9" id="KW-1185">Reference proteome</keyword>
<dbReference type="PANTHER" id="PTHR11960">
    <property type="entry name" value="EUKARYOTIC TRANSLATION INITIATION FACTOR 4E RELATED"/>
    <property type="match status" value="1"/>
</dbReference>
<dbReference type="PANTHER" id="PTHR11960:SF8">
    <property type="entry name" value="EUKARYOTIC TRANSLATION INITIATION FACTOR 4E1-RELATED"/>
    <property type="match status" value="1"/>
</dbReference>
<dbReference type="InterPro" id="IPR001040">
    <property type="entry name" value="TIF_eIF_4E"/>
</dbReference>
<evidence type="ECO:0000256" key="3">
    <source>
        <dbReference type="ARBA" id="ARBA00022845"/>
    </source>
</evidence>
<dbReference type="Proteomes" id="UP001142055">
    <property type="component" value="Chromosome 1"/>
</dbReference>
<evidence type="ECO:0000256" key="6">
    <source>
        <dbReference type="RuleBase" id="RU004374"/>
    </source>
</evidence>
<dbReference type="EMBL" id="JAPWDV010000001">
    <property type="protein sequence ID" value="KAJ6223641.1"/>
    <property type="molecule type" value="Genomic_DNA"/>
</dbReference>
<reference evidence="8" key="1">
    <citation type="submission" date="2022-12" db="EMBL/GenBank/DDBJ databases">
        <title>Genome assemblies of Blomia tropicalis.</title>
        <authorList>
            <person name="Cui Y."/>
        </authorList>
    </citation>
    <scope>NUCLEOTIDE SEQUENCE</scope>
    <source>
        <tissue evidence="8">Adult mites</tissue>
    </source>
</reference>
<dbReference type="SUPFAM" id="SSF55418">
    <property type="entry name" value="eIF4e-like"/>
    <property type="match status" value="1"/>
</dbReference>
<evidence type="ECO:0000256" key="7">
    <source>
        <dbReference type="SAM" id="Phobius"/>
    </source>
</evidence>
<proteinExistence type="inferred from homology"/>